<gene>
    <name evidence="1" type="ORF">MSG28_011304</name>
</gene>
<name>A0ACC0KRT7_CHOFU</name>
<keyword evidence="2" id="KW-1185">Reference proteome</keyword>
<accession>A0ACC0KRT7</accession>
<protein>
    <submittedName>
        <fullName evidence="1">Uncharacterized protein</fullName>
    </submittedName>
</protein>
<dbReference type="EMBL" id="CM046118">
    <property type="protein sequence ID" value="KAI8439005.1"/>
    <property type="molecule type" value="Genomic_DNA"/>
</dbReference>
<sequence length="1280" mass="142287">MALKTLAFRESFWVTYKHGVYDVTSFLASHPGGEQILNAAGLSIEPFWNVYGMHKTKEIYALLESYRIGNLQDEDVVDHTDDEMWVKEPLRDRRLLVKTAKPFNAEIPMKLQVEHFDTPNTSIPLHMAVDPSSRILLATHMNGARLPRDHGYPLRVVVPGAPAVRSVKWLESITISKDESSSHWHQKDYRSFNPSKTWETADFATAPPVYSLPVTSAICDPADEETVKMKNGCVEVRGYAYSGGGAKILRVDISTDRGQSWTEAECVTSDDAPPYHYSDNCQCKSCFHRSAKSRTVDWSNFNLKVKVKDVNANEKSVKLTWDDGHTSEFDLNWLKFRNFTAENKKLYNDAIFKPMKSTWDGKDFQEICTKHDYKEILNSDKALYNWLHNLSVYGVALIRNTPNTTETINKIIDTIGFTRRTHYGVKFIVQNVANTSNVAYLSTNLQMHTDLPYYEYCPGVNMLHCLEQTQSKGGENLLSDSHYVALYMKENHPKEFKLLTNIEIEWSDIGTEHGNEFYKLYRSPVTSTGETKVIERFDCSGCGDVDTSTIPETWKNPTGEWRVGILYPFSLYPSKLKERIQEHRKEHLWDIGHKPAYAEANKQLQDFESDVVSKNPTLSLEDKLLKEELESRVEVLQSAEKKACIDTSETGDLASGPCLGEYSVTHEHSHLTPIDEMTVSINVHDEGRTLEVVGMCSTHGTHVAAIASGYFPDAPDKNGVAPGAKIVSLTIGDSRLVSMETGTALIRACIKPRGRHNLLGGEPLRRVVGGVGREPRTRALHPYVSPDMTSAAYSMRAKVAGGAFSWSSRGPAADGAPGVTTCAPGGAVASVARFTLKNSQLMNGTSMAAPHVAGIVAALISGLKAKQLPYSPYSIKRAIENSATYLSTVEPWAQGCGLINIEKPERDVTFSVQCGPGNGKGILLRPKLNDTPKDIGITIQPQAHVADKSLIPRQISFGMRLALACNAEWVSAPSFLSLANTPRPVSVRLHTAALPPQPHYTSIDAYDTNCVEKGPVFRIPITVLQAETAQPDSKGLLLSETAVFAPHTIKRHFIIPPTEATWGGGVTLEVVIAKYWANIGSLETEYSIELHGLKPSCGPRLRLLASDGPRGTTLTALRLQDAQPSATLKYSEPVVRISRSNLTIGHTLTGTVTFAKDELGRKVDSYDLQYVVCEPPKRANNNREKEKTKPHEDYMEASKELPNADEELDVTAAWCEQLVAVADKHWGRAVKLLTRLQEERPSRELDERLVQAYTQLGWGYLARATTLQLPIKYPAQYRPF</sequence>
<evidence type="ECO:0000313" key="1">
    <source>
        <dbReference type="EMBL" id="KAI8439005.1"/>
    </source>
</evidence>
<evidence type="ECO:0000313" key="2">
    <source>
        <dbReference type="Proteomes" id="UP001064048"/>
    </source>
</evidence>
<dbReference type="Proteomes" id="UP001064048">
    <property type="component" value="Chromosome 18"/>
</dbReference>
<comment type="caution">
    <text evidence="1">The sequence shown here is derived from an EMBL/GenBank/DDBJ whole genome shotgun (WGS) entry which is preliminary data.</text>
</comment>
<organism evidence="1 2">
    <name type="scientific">Choristoneura fumiferana</name>
    <name type="common">Spruce budworm moth</name>
    <name type="synonym">Archips fumiferana</name>
    <dbReference type="NCBI Taxonomy" id="7141"/>
    <lineage>
        <taxon>Eukaryota</taxon>
        <taxon>Metazoa</taxon>
        <taxon>Ecdysozoa</taxon>
        <taxon>Arthropoda</taxon>
        <taxon>Hexapoda</taxon>
        <taxon>Insecta</taxon>
        <taxon>Pterygota</taxon>
        <taxon>Neoptera</taxon>
        <taxon>Endopterygota</taxon>
        <taxon>Lepidoptera</taxon>
        <taxon>Glossata</taxon>
        <taxon>Ditrysia</taxon>
        <taxon>Tortricoidea</taxon>
        <taxon>Tortricidae</taxon>
        <taxon>Tortricinae</taxon>
        <taxon>Choristoneura</taxon>
    </lineage>
</organism>
<reference evidence="1 2" key="1">
    <citation type="journal article" date="2022" name="Genome Biol. Evol.">
        <title>The Spruce Budworm Genome: Reconstructing the Evolutionary History of Antifreeze Proteins.</title>
        <authorList>
            <person name="Beliveau C."/>
            <person name="Gagne P."/>
            <person name="Picq S."/>
            <person name="Vernygora O."/>
            <person name="Keeling C.I."/>
            <person name="Pinkney K."/>
            <person name="Doucet D."/>
            <person name="Wen F."/>
            <person name="Johnston J.S."/>
            <person name="Maaroufi H."/>
            <person name="Boyle B."/>
            <person name="Laroche J."/>
            <person name="Dewar K."/>
            <person name="Juretic N."/>
            <person name="Blackburn G."/>
            <person name="Nisole A."/>
            <person name="Brunet B."/>
            <person name="Brandao M."/>
            <person name="Lumley L."/>
            <person name="Duan J."/>
            <person name="Quan G."/>
            <person name="Lucarotti C.J."/>
            <person name="Roe A.D."/>
            <person name="Sperling F.A.H."/>
            <person name="Levesque R.C."/>
            <person name="Cusson M."/>
        </authorList>
    </citation>
    <scope>NUCLEOTIDE SEQUENCE [LARGE SCALE GENOMIC DNA]</scope>
    <source>
        <strain evidence="1">Glfc:IPQL:Cfum</strain>
    </source>
</reference>
<proteinExistence type="predicted"/>